<keyword evidence="2" id="KW-1185">Reference proteome</keyword>
<dbReference type="AlphaFoldDB" id="A0AAE8N2B6"/>
<evidence type="ECO:0000313" key="2">
    <source>
        <dbReference type="Proteomes" id="UP001187682"/>
    </source>
</evidence>
<name>A0AAE8N2B6_9PEZI</name>
<dbReference type="Pfam" id="PF08584">
    <property type="entry name" value="Ribonuc_P_40"/>
    <property type="match status" value="1"/>
</dbReference>
<dbReference type="PANTHER" id="PTHR15396">
    <property type="entry name" value="RIBONUCLEASE P PROTEIN SUBUNIT P40"/>
    <property type="match status" value="1"/>
</dbReference>
<dbReference type="GO" id="GO:0000447">
    <property type="term" value="P:endonucleolytic cleavage in ITS1 to separate SSU-rRNA from 5.8S rRNA and LSU-rRNA from tricistronic rRNA transcript (SSU-rRNA, 5.8S rRNA, LSU-rRNA)"/>
    <property type="evidence" value="ECO:0007669"/>
    <property type="project" value="TreeGrafter"/>
</dbReference>
<protein>
    <submittedName>
        <fullName evidence="1">Uncharacterized protein</fullName>
    </submittedName>
</protein>
<dbReference type="EMBL" id="ONZQ02000009">
    <property type="protein sequence ID" value="SPO04128.1"/>
    <property type="molecule type" value="Genomic_DNA"/>
</dbReference>
<gene>
    <name evidence="1" type="ORF">DNG_06811</name>
</gene>
<dbReference type="GO" id="GO:0001682">
    <property type="term" value="P:tRNA 5'-leader removal"/>
    <property type="evidence" value="ECO:0007669"/>
    <property type="project" value="InterPro"/>
</dbReference>
<dbReference type="GO" id="GO:0000171">
    <property type="term" value="F:ribonuclease MRP activity"/>
    <property type="evidence" value="ECO:0007669"/>
    <property type="project" value="TreeGrafter"/>
</dbReference>
<comment type="caution">
    <text evidence="1">The sequence shown here is derived from an EMBL/GenBank/DDBJ whole genome shotgun (WGS) entry which is preliminary data.</text>
</comment>
<proteinExistence type="predicted"/>
<dbReference type="PANTHER" id="PTHR15396:SF1">
    <property type="entry name" value="RIBONUCLEASE P PROTEIN SUBUNIT P40"/>
    <property type="match status" value="1"/>
</dbReference>
<dbReference type="GO" id="GO:0004526">
    <property type="term" value="F:ribonuclease P activity"/>
    <property type="evidence" value="ECO:0007669"/>
    <property type="project" value="TreeGrafter"/>
</dbReference>
<organism evidence="1 2">
    <name type="scientific">Cephalotrichum gorgonifer</name>
    <dbReference type="NCBI Taxonomy" id="2041049"/>
    <lineage>
        <taxon>Eukaryota</taxon>
        <taxon>Fungi</taxon>
        <taxon>Dikarya</taxon>
        <taxon>Ascomycota</taxon>
        <taxon>Pezizomycotina</taxon>
        <taxon>Sordariomycetes</taxon>
        <taxon>Hypocreomycetidae</taxon>
        <taxon>Microascales</taxon>
        <taxon>Microascaceae</taxon>
        <taxon>Cephalotrichum</taxon>
    </lineage>
</organism>
<accession>A0AAE8N2B6</accession>
<dbReference type="GO" id="GO:0000172">
    <property type="term" value="C:ribonuclease MRP complex"/>
    <property type="evidence" value="ECO:0007669"/>
    <property type="project" value="TreeGrafter"/>
</dbReference>
<dbReference type="Proteomes" id="UP001187682">
    <property type="component" value="Unassembled WGS sequence"/>
</dbReference>
<dbReference type="GO" id="GO:0030681">
    <property type="term" value="C:multimeric ribonuclease P complex"/>
    <property type="evidence" value="ECO:0007669"/>
    <property type="project" value="TreeGrafter"/>
</dbReference>
<sequence>MLSFPKPSPYQGTKCTVTYGQSAHLQPSHVPSKHKPWSSLLSQHVVHRVDLVLPEESFSALEEMLGALVPPAHFRVTAPLRTLLDGAFFLDLVKTGKVMVISEGVQDVDNTFTLLHGVLRMYLDRETYERAGLVGKTHGVKGDRSGKPRWVVEYDLKEASMLPGKKGFDRLLYACKNVFAAPITWLYSTYEPEPESPTLKPFHPIKFTTAPIASGPLQIATPPLEDLAADFTAPNPDFEELATDLYEWISLIRLSSPRVEASDAIDPYLSSYQVPRCEDGPPQTTTLRKVSWRGFIPPSWVRDTLAKVLVEAPSKSWLSFSATSFGKGAGAGDDGECTFFRPPSSGGQYLFWEIRRD</sequence>
<dbReference type="InterPro" id="IPR013893">
    <property type="entry name" value="RNase_P_Rpp40"/>
</dbReference>
<evidence type="ECO:0000313" key="1">
    <source>
        <dbReference type="EMBL" id="SPO04128.1"/>
    </source>
</evidence>
<reference evidence="1" key="1">
    <citation type="submission" date="2018-03" db="EMBL/GenBank/DDBJ databases">
        <authorList>
            <person name="Guldener U."/>
        </authorList>
    </citation>
    <scope>NUCLEOTIDE SEQUENCE</scope>
</reference>